<evidence type="ECO:0000313" key="1">
    <source>
        <dbReference type="EMBL" id="SVC79961.1"/>
    </source>
</evidence>
<dbReference type="AlphaFoldDB" id="A0A382Q6V0"/>
<sequence length="84" mass="9552">MKEESKDMALHYDTHVFCCINERPDDHPKGCCSARGAVPLQGYMKARAKKMDLGTRVRINRSGCLDRCELGPTMVIYPEGVWYT</sequence>
<dbReference type="Gene3D" id="3.40.30.10">
    <property type="entry name" value="Glutaredoxin"/>
    <property type="match status" value="1"/>
</dbReference>
<accession>A0A382Q6V0</accession>
<dbReference type="CDD" id="cd02980">
    <property type="entry name" value="TRX_Fd_family"/>
    <property type="match status" value="1"/>
</dbReference>
<dbReference type="InterPro" id="IPR036249">
    <property type="entry name" value="Thioredoxin-like_sf"/>
</dbReference>
<feature type="non-terminal residue" evidence="1">
    <location>
        <position position="84"/>
    </location>
</feature>
<dbReference type="EMBL" id="UINC01111615">
    <property type="protein sequence ID" value="SVC79961.1"/>
    <property type="molecule type" value="Genomic_DNA"/>
</dbReference>
<name>A0A382Q6V0_9ZZZZ</name>
<dbReference type="SUPFAM" id="SSF52833">
    <property type="entry name" value="Thioredoxin-like"/>
    <property type="match status" value="1"/>
</dbReference>
<proteinExistence type="predicted"/>
<evidence type="ECO:0008006" key="2">
    <source>
        <dbReference type="Google" id="ProtNLM"/>
    </source>
</evidence>
<gene>
    <name evidence="1" type="ORF">METZ01_LOCUS332815</name>
</gene>
<reference evidence="1" key="1">
    <citation type="submission" date="2018-05" db="EMBL/GenBank/DDBJ databases">
        <authorList>
            <person name="Lanie J.A."/>
            <person name="Ng W.-L."/>
            <person name="Kazmierczak K.M."/>
            <person name="Andrzejewski T.M."/>
            <person name="Davidsen T.M."/>
            <person name="Wayne K.J."/>
            <person name="Tettelin H."/>
            <person name="Glass J.I."/>
            <person name="Rusch D."/>
            <person name="Podicherti R."/>
            <person name="Tsui H.-C.T."/>
            <person name="Winkler M.E."/>
        </authorList>
    </citation>
    <scope>NUCLEOTIDE SEQUENCE</scope>
</reference>
<protein>
    <recommendedName>
        <fullName evidence="2">Ferredoxin</fullName>
    </recommendedName>
</protein>
<organism evidence="1">
    <name type="scientific">marine metagenome</name>
    <dbReference type="NCBI Taxonomy" id="408172"/>
    <lineage>
        <taxon>unclassified sequences</taxon>
        <taxon>metagenomes</taxon>
        <taxon>ecological metagenomes</taxon>
    </lineage>
</organism>